<feature type="signal peptide" evidence="2">
    <location>
        <begin position="1"/>
        <end position="21"/>
    </location>
</feature>
<sequence length="157" mass="16299">MRGNVIAFVAAATLLSAPAVAAADPAVPQPDSPCPAELSDVATVAPGATMPLTCRDGRWQPVATPQPPNDRWLSYGPEITLRGQGRRNPEVASGDWTATPQDSESRCRAVLSEVVSAGVVGAPEVAEGEPGAPLSITVPPRMFEADLSGNCLWEKAD</sequence>
<organism evidence="3 4">
    <name type="scientific">Mycolicibacterium holsaticum</name>
    <dbReference type="NCBI Taxonomy" id="152142"/>
    <lineage>
        <taxon>Bacteria</taxon>
        <taxon>Bacillati</taxon>
        <taxon>Actinomycetota</taxon>
        <taxon>Actinomycetes</taxon>
        <taxon>Mycobacteriales</taxon>
        <taxon>Mycobacteriaceae</taxon>
        <taxon>Mycolicibacterium</taxon>
    </lineage>
</organism>
<feature type="region of interest" description="Disordered" evidence="1">
    <location>
        <begin position="55"/>
        <end position="103"/>
    </location>
</feature>
<feature type="chain" id="PRO_5039069778" description="Secreted protein" evidence="2">
    <location>
        <begin position="22"/>
        <end position="157"/>
    </location>
</feature>
<keyword evidence="2" id="KW-0732">Signal</keyword>
<evidence type="ECO:0000313" key="3">
    <source>
        <dbReference type="EMBL" id="ODQ85678.1"/>
    </source>
</evidence>
<evidence type="ECO:0000256" key="2">
    <source>
        <dbReference type="SAM" id="SignalP"/>
    </source>
</evidence>
<accession>A0A1E3R6V4</accession>
<name>A0A1E3R6V4_9MYCO</name>
<dbReference type="Proteomes" id="UP000094243">
    <property type="component" value="Unassembled WGS sequence"/>
</dbReference>
<keyword evidence="4" id="KW-1185">Reference proteome</keyword>
<dbReference type="AlphaFoldDB" id="A0A1E3R6V4"/>
<evidence type="ECO:0008006" key="5">
    <source>
        <dbReference type="Google" id="ProtNLM"/>
    </source>
</evidence>
<comment type="caution">
    <text evidence="3">The sequence shown here is derived from an EMBL/GenBank/DDBJ whole genome shotgun (WGS) entry which is preliminary data.</text>
</comment>
<gene>
    <name evidence="3" type="ORF">BHQ17_22505</name>
</gene>
<evidence type="ECO:0000256" key="1">
    <source>
        <dbReference type="SAM" id="MobiDB-lite"/>
    </source>
</evidence>
<reference evidence="4" key="1">
    <citation type="submission" date="2016-09" db="EMBL/GenBank/DDBJ databases">
        <authorList>
            <person name="Greninger A.L."/>
            <person name="Jerome K.R."/>
            <person name="Mcnair B."/>
            <person name="Wallis C."/>
            <person name="Fang F."/>
        </authorList>
    </citation>
    <scope>NUCLEOTIDE SEQUENCE [LARGE SCALE GENOMIC DNA]</scope>
    <source>
        <strain evidence="4">M7</strain>
    </source>
</reference>
<proteinExistence type="predicted"/>
<protein>
    <recommendedName>
        <fullName evidence="5">Secreted protein</fullName>
    </recommendedName>
</protein>
<dbReference type="OrthoDB" id="4714749at2"/>
<dbReference type="RefSeq" id="WP_069407283.1">
    <property type="nucleotide sequence ID" value="NZ_MIGZ01000170.1"/>
</dbReference>
<dbReference type="EMBL" id="MIGZ01000170">
    <property type="protein sequence ID" value="ODQ85678.1"/>
    <property type="molecule type" value="Genomic_DNA"/>
</dbReference>
<evidence type="ECO:0000313" key="4">
    <source>
        <dbReference type="Proteomes" id="UP000094243"/>
    </source>
</evidence>